<dbReference type="Pfam" id="PF01326">
    <property type="entry name" value="PPDK_N"/>
    <property type="match status" value="1"/>
</dbReference>
<evidence type="ECO:0000313" key="3">
    <source>
        <dbReference type="EMBL" id="HCE16963.1"/>
    </source>
</evidence>
<dbReference type="RefSeq" id="WP_062195936.1">
    <property type="nucleotide sequence ID" value="NZ_DF967966.1"/>
</dbReference>
<dbReference type="AlphaFoldDB" id="A0A3D1JEN1"/>
<evidence type="ECO:0000259" key="1">
    <source>
        <dbReference type="Pfam" id="PF01326"/>
    </source>
</evidence>
<evidence type="ECO:0000313" key="5">
    <source>
        <dbReference type="Proteomes" id="UP000264141"/>
    </source>
</evidence>
<dbReference type="Proteomes" id="UP000253922">
    <property type="component" value="Unassembled WGS sequence"/>
</dbReference>
<reference evidence="4" key="2">
    <citation type="submission" date="2015-07" db="EMBL/GenBank/DDBJ databases">
        <title>Draft Genome Sequences of Anaerolinea thermolimosa IMO-1, Bellilinea caldifistulae GOMI-1, Leptolinea tardivitalis YMTK-2, Levilinea saccharolytica KIBI-1,Longilinea arvoryzae KOME-1, Previously Described as Members of the Anaerolineaceae (Chloroflexi).</title>
        <authorList>
            <person name="Sekiguchi Y."/>
            <person name="Ohashi A."/>
            <person name="Matsuura N."/>
            <person name="Tourlousse M.D."/>
        </authorList>
    </citation>
    <scope>NUCLEOTIDE SEQUENCE [LARGE SCALE GENOMIC DNA]</scope>
    <source>
        <strain evidence="4">IMO-1</strain>
    </source>
</reference>
<keyword evidence="4" id="KW-1185">Reference proteome</keyword>
<evidence type="ECO:0000313" key="2">
    <source>
        <dbReference type="EMBL" id="GAP08381.1"/>
    </source>
</evidence>
<evidence type="ECO:0000313" key="4">
    <source>
        <dbReference type="Proteomes" id="UP000253922"/>
    </source>
</evidence>
<protein>
    <submittedName>
        <fullName evidence="2">Phosphoenolpyruvate synthase/pyruvate phosphate dikinase</fullName>
    </submittedName>
</protein>
<feature type="domain" description="Pyruvate phosphate dikinase AMP/ATP-binding" evidence="1">
    <location>
        <begin position="28"/>
        <end position="394"/>
    </location>
</feature>
<organism evidence="3 5">
    <name type="scientific">Anaerolinea thermolimosa</name>
    <dbReference type="NCBI Taxonomy" id="229919"/>
    <lineage>
        <taxon>Bacteria</taxon>
        <taxon>Bacillati</taxon>
        <taxon>Chloroflexota</taxon>
        <taxon>Anaerolineae</taxon>
        <taxon>Anaerolineales</taxon>
        <taxon>Anaerolineaceae</taxon>
        <taxon>Anaerolinea</taxon>
    </lineage>
</organism>
<dbReference type="OrthoDB" id="9765468at2"/>
<sequence length="571" mass="65070">MIYGDAPFRLISMRRGYRPEEPLLDGLEEMGGKAHGLLTIQQAIADLSMNEIVVSIPRMTVLGTSVFDAFMQRNRLWDVALSDLPDERIAYAFLRGDLPFEVLGELRALIQEWKTPLAIRSSGLMEDTTRRPFAGVYKTKMIPNNSHDPDVRFQKLVEAIKYVWASTFFQIAKDYCRATGLHLGDEKMAVIIQEIVGKRYHDRFYPELSGVARSFNFYPVSPARPEDGVVSLALGLGKTIVDGGKVWMYSPAFPQAPPPFKSMQDMLEETQNEFWVVHMGEPPEYNPVKETEYMRLENLMTAERDGALKYLVSTYEIESGRLSMGMGARGPRVLTFAPLLVLNEIPFNAMIRDLLARCEQVLDGPVEIEFAMTFDPHRLGFLQVRPMMIPGGEMNLSLEEMHQPDVFLASETVLGNGITREIEDVVYVIPERFELKNTRQIADELEKLNRHLLDEKRPYVLIVFGRLGTLDPWLGIPVTWGQICGARVIVEATLENVRVELSQGSHYFHNIINLGILYFCMPYTGAYRVDWEWLKSQPACYEGEFVRHVRLPAPLDVRVNGRSRRGVIFKP</sequence>
<dbReference type="Proteomes" id="UP000264141">
    <property type="component" value="Unassembled WGS sequence"/>
</dbReference>
<name>A0A3D1JEN1_9CHLR</name>
<proteinExistence type="predicted"/>
<accession>A0A3D1JEN1</accession>
<dbReference type="InterPro" id="IPR013815">
    <property type="entry name" value="ATP_grasp_subdomain_1"/>
</dbReference>
<dbReference type="EMBL" id="DF967966">
    <property type="protein sequence ID" value="GAP08381.1"/>
    <property type="molecule type" value="Genomic_DNA"/>
</dbReference>
<dbReference type="EMBL" id="DPBP01000018">
    <property type="protein sequence ID" value="HCE16963.1"/>
    <property type="molecule type" value="Genomic_DNA"/>
</dbReference>
<dbReference type="STRING" id="229919.GCA_001050195_03222"/>
<gene>
    <name evidence="2" type="ORF">ATHL_03283</name>
    <name evidence="3" type="ORF">DEQ80_03800</name>
</gene>
<dbReference type="GO" id="GO:0016301">
    <property type="term" value="F:kinase activity"/>
    <property type="evidence" value="ECO:0007669"/>
    <property type="project" value="InterPro"/>
</dbReference>
<dbReference type="InterPro" id="IPR002192">
    <property type="entry name" value="PPDK_AMP/ATP-bd"/>
</dbReference>
<dbReference type="GO" id="GO:0005524">
    <property type="term" value="F:ATP binding"/>
    <property type="evidence" value="ECO:0007669"/>
    <property type="project" value="InterPro"/>
</dbReference>
<reference evidence="3 5" key="3">
    <citation type="journal article" date="2018" name="Nat. Biotechnol.">
        <title>A standardized bacterial taxonomy based on genome phylogeny substantially revises the tree of life.</title>
        <authorList>
            <person name="Parks D.H."/>
            <person name="Chuvochina M."/>
            <person name="Waite D.W."/>
            <person name="Rinke C."/>
            <person name="Skarshewski A."/>
            <person name="Chaumeil P.A."/>
            <person name="Hugenholtz P."/>
        </authorList>
    </citation>
    <scope>NUCLEOTIDE SEQUENCE [LARGE SCALE GENOMIC DNA]</scope>
    <source>
        <strain evidence="3">UBA8781</strain>
    </source>
</reference>
<reference evidence="2" key="1">
    <citation type="journal article" date="2015" name="Genome Announc.">
        <title>Draft Genome Sequences of Anaerolinea thermolimosa IMO-1, Bellilinea caldifistulae GOMI-1, Leptolinea tardivitalis YMTK-2, Levilinea saccharolytica KIBI-1, Longilinea arvoryzae KOME-1, Previously Described as Members of the Class Anaerolineae (Chloroflexi).</title>
        <authorList>
            <person name="Matsuura N."/>
            <person name="Tourlousse M.D."/>
            <person name="Ohashi A."/>
            <person name="Hugenholtz P."/>
            <person name="Sekiguchi Y."/>
        </authorList>
    </citation>
    <scope>NUCLEOTIDE SEQUENCE</scope>
    <source>
        <strain evidence="2">IMO-1</strain>
    </source>
</reference>
<dbReference type="SUPFAM" id="SSF56059">
    <property type="entry name" value="Glutathione synthetase ATP-binding domain-like"/>
    <property type="match status" value="1"/>
</dbReference>
<dbReference type="Gene3D" id="3.30.1490.20">
    <property type="entry name" value="ATP-grasp fold, A domain"/>
    <property type="match status" value="1"/>
</dbReference>